<feature type="compositionally biased region" description="Polar residues" evidence="5">
    <location>
        <begin position="1"/>
        <end position="23"/>
    </location>
</feature>
<sequence>MNGSSSETNLLTLDQQSTSSGLHNTTNGGQNTTEENDLNSVMTGNEDNMDVGGDDENETGGDTSSDEEEEEESQFHDYPIISQLQGEEQNILKLLDYGMSFIETLTKSTKENINMERSKEELKKTITGYYDTLFDLKQSLARHIHLASLYSSLNYEGSTYSERKKIEIEIRKAKILRNASTDQTKTHSDLFNDDMSLSTFQNLDNVSQSNLSIHKQDN</sequence>
<reference evidence="6 7" key="1">
    <citation type="journal article" date="2018" name="BMC Genomics">
        <title>The genome of Naegleria lovaniensis, the basis for a comparative approach to unravel pathogenicity factors of the human pathogenic amoeba N. fowleri.</title>
        <authorList>
            <person name="Liechti N."/>
            <person name="Schurch N."/>
            <person name="Bruggmann R."/>
            <person name="Wittwer M."/>
        </authorList>
    </citation>
    <scope>NUCLEOTIDE SEQUENCE [LARGE SCALE GENOMIC DNA]</scope>
    <source>
        <strain evidence="6 7">ATCC 30569</strain>
    </source>
</reference>
<evidence type="ECO:0000256" key="3">
    <source>
        <dbReference type="ARBA" id="ARBA00023242"/>
    </source>
</evidence>
<evidence type="ECO:0000256" key="5">
    <source>
        <dbReference type="SAM" id="MobiDB-lite"/>
    </source>
</evidence>
<name>A0AA88GG20_NAELO</name>
<evidence type="ECO:0000256" key="4">
    <source>
        <dbReference type="RuleBase" id="RU364147"/>
    </source>
</evidence>
<dbReference type="InterPro" id="IPR019404">
    <property type="entry name" value="Mediator_Med11"/>
</dbReference>
<evidence type="ECO:0000256" key="2">
    <source>
        <dbReference type="ARBA" id="ARBA00008186"/>
    </source>
</evidence>
<evidence type="ECO:0000313" key="7">
    <source>
        <dbReference type="Proteomes" id="UP000816034"/>
    </source>
</evidence>
<proteinExistence type="inferred from homology"/>
<accession>A0AA88GG20</accession>
<comment type="caution">
    <text evidence="6">The sequence shown here is derived from an EMBL/GenBank/DDBJ whole genome shotgun (WGS) entry which is preliminary data.</text>
</comment>
<feature type="region of interest" description="Disordered" evidence="5">
    <location>
        <begin position="1"/>
        <end position="78"/>
    </location>
</feature>
<comment type="similarity">
    <text evidence="2 4">Belongs to the Mediator complex subunit 11 family.</text>
</comment>
<dbReference type="AlphaFoldDB" id="A0AA88GG20"/>
<feature type="compositionally biased region" description="Acidic residues" evidence="5">
    <location>
        <begin position="47"/>
        <end position="72"/>
    </location>
</feature>
<dbReference type="EMBL" id="PYSW02000041">
    <property type="protein sequence ID" value="KAG2374922.1"/>
    <property type="molecule type" value="Genomic_DNA"/>
</dbReference>
<keyword evidence="4" id="KW-0010">Activator</keyword>
<organism evidence="6 7">
    <name type="scientific">Naegleria lovaniensis</name>
    <name type="common">Amoeba</name>
    <dbReference type="NCBI Taxonomy" id="51637"/>
    <lineage>
        <taxon>Eukaryota</taxon>
        <taxon>Discoba</taxon>
        <taxon>Heterolobosea</taxon>
        <taxon>Tetramitia</taxon>
        <taxon>Eutetramitia</taxon>
        <taxon>Vahlkampfiidae</taxon>
        <taxon>Naegleria</taxon>
    </lineage>
</organism>
<keyword evidence="4" id="KW-0804">Transcription</keyword>
<keyword evidence="3 4" id="KW-0539">Nucleus</keyword>
<comment type="subcellular location">
    <subcellularLocation>
        <location evidence="1 4">Nucleus</location>
    </subcellularLocation>
</comment>
<dbReference type="Pfam" id="PF10280">
    <property type="entry name" value="Med11"/>
    <property type="match status" value="1"/>
</dbReference>
<dbReference type="GO" id="GO:0003712">
    <property type="term" value="F:transcription coregulator activity"/>
    <property type="evidence" value="ECO:0007669"/>
    <property type="project" value="InterPro"/>
</dbReference>
<dbReference type="GO" id="GO:0006357">
    <property type="term" value="P:regulation of transcription by RNA polymerase II"/>
    <property type="evidence" value="ECO:0007669"/>
    <property type="project" value="InterPro"/>
</dbReference>
<evidence type="ECO:0000256" key="1">
    <source>
        <dbReference type="ARBA" id="ARBA00004123"/>
    </source>
</evidence>
<evidence type="ECO:0000313" key="6">
    <source>
        <dbReference type="EMBL" id="KAG2374922.1"/>
    </source>
</evidence>
<comment type="function">
    <text evidence="4">Component of the Mediator complex, a coactivator involved in the regulated transcription of nearly all RNA polymerase II-dependent genes. Mediator functions as a bridge to convey information from gene-specific regulatory proteins to the basal RNA polymerase II transcription machinery. Mediator is recruited to promoters by direct interactions with regulatory proteins and serves as a scaffold for the assembly of a functional pre-initiation complex with RNA polymerase II and the general transcription factors.</text>
</comment>
<keyword evidence="4" id="KW-0805">Transcription regulation</keyword>
<dbReference type="Proteomes" id="UP000816034">
    <property type="component" value="Unassembled WGS sequence"/>
</dbReference>
<feature type="compositionally biased region" description="Low complexity" evidence="5">
    <location>
        <begin position="24"/>
        <end position="33"/>
    </location>
</feature>
<comment type="subunit">
    <text evidence="4">Component of the Mediator complex.</text>
</comment>
<dbReference type="GO" id="GO:0016592">
    <property type="term" value="C:mediator complex"/>
    <property type="evidence" value="ECO:0007669"/>
    <property type="project" value="InterPro"/>
</dbReference>
<protein>
    <recommendedName>
        <fullName evidence="4">Mediator of RNA polymerase II transcription subunit 11</fullName>
    </recommendedName>
    <alternativeName>
        <fullName evidence="4">Mediator complex subunit 11</fullName>
    </alternativeName>
</protein>
<keyword evidence="7" id="KW-1185">Reference proteome</keyword>
<gene>
    <name evidence="4" type="primary">MED11</name>
    <name evidence="6" type="ORF">C9374_010296</name>
</gene>